<feature type="domain" description="Exosome complex component CSL4 C-terminal" evidence="5">
    <location>
        <begin position="119"/>
        <end position="147"/>
    </location>
</feature>
<accession>A0A1Y1ZYB5</accession>
<dbReference type="SUPFAM" id="SSF50249">
    <property type="entry name" value="Nucleic acid-binding proteins"/>
    <property type="match status" value="1"/>
</dbReference>
<dbReference type="GO" id="GO:0005737">
    <property type="term" value="C:cytoplasm"/>
    <property type="evidence" value="ECO:0007669"/>
    <property type="project" value="TreeGrafter"/>
</dbReference>
<dbReference type="SUPFAM" id="SSF110324">
    <property type="entry name" value="Ribosomal L27 protein-like"/>
    <property type="match status" value="1"/>
</dbReference>
<evidence type="ECO:0000256" key="4">
    <source>
        <dbReference type="SAM" id="MobiDB-lite"/>
    </source>
</evidence>
<dbReference type="Proteomes" id="UP000193144">
    <property type="component" value="Unassembled WGS sequence"/>
</dbReference>
<evidence type="ECO:0000259" key="6">
    <source>
        <dbReference type="Pfam" id="PF14382"/>
    </source>
</evidence>
<evidence type="ECO:0000313" key="8">
    <source>
        <dbReference type="Proteomes" id="UP000193144"/>
    </source>
</evidence>
<dbReference type="STRING" id="1231657.A0A1Y1ZYB5"/>
<gene>
    <name evidence="7" type="ORF">BCR34DRAFT_183012</name>
</gene>
<dbReference type="InterPro" id="IPR039771">
    <property type="entry name" value="Csl4"/>
</dbReference>
<keyword evidence="3" id="KW-0271">Exosome</keyword>
<dbReference type="CDD" id="cd05791">
    <property type="entry name" value="S1_CSL4"/>
    <property type="match status" value="1"/>
</dbReference>
<dbReference type="AlphaFoldDB" id="A0A1Y1ZYB5"/>
<dbReference type="OrthoDB" id="440760at2759"/>
<protein>
    <recommendedName>
        <fullName evidence="9">Exosome component 1</fullName>
    </recommendedName>
</protein>
<dbReference type="GO" id="GO:0006396">
    <property type="term" value="P:RNA processing"/>
    <property type="evidence" value="ECO:0007669"/>
    <property type="project" value="InterPro"/>
</dbReference>
<feature type="domain" description="Exosome complex component N-terminal" evidence="6">
    <location>
        <begin position="6"/>
        <end position="41"/>
    </location>
</feature>
<feature type="domain" description="Exosome complex component CSL4 C-terminal" evidence="5">
    <location>
        <begin position="151"/>
        <end position="190"/>
    </location>
</feature>
<dbReference type="PANTHER" id="PTHR12686">
    <property type="entry name" value="3'-5' EXORIBONUCLEASE CSL4-RELATED"/>
    <property type="match status" value="1"/>
</dbReference>
<dbReference type="Pfam" id="PF10447">
    <property type="entry name" value="EXOSC1"/>
    <property type="match status" value="2"/>
</dbReference>
<feature type="compositionally biased region" description="Basic and acidic residues" evidence="4">
    <location>
        <begin position="66"/>
        <end position="75"/>
    </location>
</feature>
<dbReference type="InterPro" id="IPR019495">
    <property type="entry name" value="EXOSC1_C"/>
</dbReference>
<feature type="region of interest" description="Disordered" evidence="4">
    <location>
        <begin position="47"/>
        <end position="75"/>
    </location>
</feature>
<evidence type="ECO:0000313" key="7">
    <source>
        <dbReference type="EMBL" id="ORY15251.1"/>
    </source>
</evidence>
<dbReference type="EMBL" id="MCFA01000026">
    <property type="protein sequence ID" value="ORY15251.1"/>
    <property type="molecule type" value="Genomic_DNA"/>
</dbReference>
<dbReference type="GO" id="GO:0005730">
    <property type="term" value="C:nucleolus"/>
    <property type="evidence" value="ECO:0007669"/>
    <property type="project" value="UniProtKB-SubCell"/>
</dbReference>
<comment type="subcellular location">
    <subcellularLocation>
        <location evidence="1">Nucleus</location>
        <location evidence="1">Nucleolus</location>
    </subcellularLocation>
</comment>
<dbReference type="InterPro" id="IPR025721">
    <property type="entry name" value="Exosome_cplx_N_dom"/>
</dbReference>
<evidence type="ECO:0000256" key="2">
    <source>
        <dbReference type="ARBA" id="ARBA00022490"/>
    </source>
</evidence>
<feature type="compositionally biased region" description="Polar residues" evidence="4">
    <location>
        <begin position="51"/>
        <end position="61"/>
    </location>
</feature>
<proteinExistence type="predicted"/>
<dbReference type="Gene3D" id="2.40.50.100">
    <property type="match status" value="1"/>
</dbReference>
<organism evidence="7 8">
    <name type="scientific">Clohesyomyces aquaticus</name>
    <dbReference type="NCBI Taxonomy" id="1231657"/>
    <lineage>
        <taxon>Eukaryota</taxon>
        <taxon>Fungi</taxon>
        <taxon>Dikarya</taxon>
        <taxon>Ascomycota</taxon>
        <taxon>Pezizomycotina</taxon>
        <taxon>Dothideomycetes</taxon>
        <taxon>Pleosporomycetidae</taxon>
        <taxon>Pleosporales</taxon>
        <taxon>Lindgomycetaceae</taxon>
        <taxon>Clohesyomyces</taxon>
    </lineage>
</organism>
<dbReference type="Pfam" id="PF14382">
    <property type="entry name" value="ECR1_N"/>
    <property type="match status" value="1"/>
</dbReference>
<dbReference type="Gene3D" id="2.40.50.140">
    <property type="entry name" value="Nucleic acid-binding proteins"/>
    <property type="match status" value="1"/>
</dbReference>
<evidence type="ECO:0000259" key="5">
    <source>
        <dbReference type="Pfam" id="PF10447"/>
    </source>
</evidence>
<evidence type="ECO:0008006" key="9">
    <source>
        <dbReference type="Google" id="ProtNLM"/>
    </source>
</evidence>
<evidence type="ECO:0000256" key="1">
    <source>
        <dbReference type="ARBA" id="ARBA00004604"/>
    </source>
</evidence>
<dbReference type="GO" id="GO:0003723">
    <property type="term" value="F:RNA binding"/>
    <property type="evidence" value="ECO:0007669"/>
    <property type="project" value="InterPro"/>
</dbReference>
<dbReference type="InterPro" id="IPR012340">
    <property type="entry name" value="NA-bd_OB-fold"/>
</dbReference>
<evidence type="ECO:0000256" key="3">
    <source>
        <dbReference type="ARBA" id="ARBA00022835"/>
    </source>
</evidence>
<dbReference type="GO" id="GO:0000176">
    <property type="term" value="C:nuclear exosome (RNase complex)"/>
    <property type="evidence" value="ECO:0007669"/>
    <property type="project" value="TreeGrafter"/>
</dbReference>
<keyword evidence="8" id="KW-1185">Reference proteome</keyword>
<comment type="caution">
    <text evidence="7">The sequence shown here is derived from an EMBL/GenBank/DDBJ whole genome shotgun (WGS) entry which is preliminary data.</text>
</comment>
<reference evidence="7 8" key="1">
    <citation type="submission" date="2016-07" db="EMBL/GenBank/DDBJ databases">
        <title>Pervasive Adenine N6-methylation of Active Genes in Fungi.</title>
        <authorList>
            <consortium name="DOE Joint Genome Institute"/>
            <person name="Mondo S.J."/>
            <person name="Dannebaum R.O."/>
            <person name="Kuo R.C."/>
            <person name="Labutti K."/>
            <person name="Haridas S."/>
            <person name="Kuo A."/>
            <person name="Salamov A."/>
            <person name="Ahrendt S.R."/>
            <person name="Lipzen A."/>
            <person name="Sullivan W."/>
            <person name="Andreopoulos W.B."/>
            <person name="Clum A."/>
            <person name="Lindquist E."/>
            <person name="Daum C."/>
            <person name="Ramamoorthy G.K."/>
            <person name="Gryganskyi A."/>
            <person name="Culley D."/>
            <person name="Magnuson J.K."/>
            <person name="James T.Y."/>
            <person name="O'Malley M.A."/>
            <person name="Stajich J.E."/>
            <person name="Spatafora J.W."/>
            <person name="Visel A."/>
            <person name="Grigoriev I.V."/>
        </authorList>
    </citation>
    <scope>NUCLEOTIDE SEQUENCE [LARGE SCALE GENOMIC DNA]</scope>
    <source>
        <strain evidence="7 8">CBS 115471</strain>
    </source>
</reference>
<name>A0A1Y1ZYB5_9PLEO</name>
<dbReference type="PANTHER" id="PTHR12686:SF8">
    <property type="entry name" value="EXOSOME COMPLEX COMPONENT CSL4"/>
    <property type="match status" value="1"/>
</dbReference>
<keyword evidence="2" id="KW-0963">Cytoplasm</keyword>
<sequence>MSLPSIALPGQLLGPATKYAPGPGTHIHASNIYASIAGSVRPLSSKRVSVPLSTSTSQTSKPGAPKTKEKLGDKGTEKEKLLPLITVSHTPLQASDTDTDTCTYTSSGRTISSGSSNILPEVEAIVLARVTRLGARFATVEILVINDAVCRETFQGLVRREDVRATEKDRVRIEEVFRVGDLLRGVVISLGDQSNYYISTASDEYGVIMATSEQGNQMYPISWKEFRDPKTGVTEARKVAKPL</sequence>